<dbReference type="AlphaFoldDB" id="A0AAV7WUN3"/>
<name>A0AAV7WUN3_PLEWA</name>
<comment type="caution">
    <text evidence="1">The sequence shown here is derived from an EMBL/GenBank/DDBJ whole genome shotgun (WGS) entry which is preliminary data.</text>
</comment>
<reference evidence="1" key="1">
    <citation type="journal article" date="2022" name="bioRxiv">
        <title>Sequencing and chromosome-scale assembly of the giantPleurodeles waltlgenome.</title>
        <authorList>
            <person name="Brown T."/>
            <person name="Elewa A."/>
            <person name="Iarovenko S."/>
            <person name="Subramanian E."/>
            <person name="Araus A.J."/>
            <person name="Petzold A."/>
            <person name="Susuki M."/>
            <person name="Suzuki K.-i.T."/>
            <person name="Hayashi T."/>
            <person name="Toyoda A."/>
            <person name="Oliveira C."/>
            <person name="Osipova E."/>
            <person name="Leigh N.D."/>
            <person name="Simon A."/>
            <person name="Yun M.H."/>
        </authorList>
    </citation>
    <scope>NUCLEOTIDE SEQUENCE</scope>
    <source>
        <strain evidence="1">20211129_DDA</strain>
        <tissue evidence="1">Liver</tissue>
    </source>
</reference>
<protein>
    <submittedName>
        <fullName evidence="1">Uncharacterized protein</fullName>
    </submittedName>
</protein>
<dbReference type="Proteomes" id="UP001066276">
    <property type="component" value="Chromosome 1_1"/>
</dbReference>
<accession>A0AAV7WUN3</accession>
<organism evidence="1 2">
    <name type="scientific">Pleurodeles waltl</name>
    <name type="common">Iberian ribbed newt</name>
    <dbReference type="NCBI Taxonomy" id="8319"/>
    <lineage>
        <taxon>Eukaryota</taxon>
        <taxon>Metazoa</taxon>
        <taxon>Chordata</taxon>
        <taxon>Craniata</taxon>
        <taxon>Vertebrata</taxon>
        <taxon>Euteleostomi</taxon>
        <taxon>Amphibia</taxon>
        <taxon>Batrachia</taxon>
        <taxon>Caudata</taxon>
        <taxon>Salamandroidea</taxon>
        <taxon>Salamandridae</taxon>
        <taxon>Pleurodelinae</taxon>
        <taxon>Pleurodeles</taxon>
    </lineage>
</organism>
<evidence type="ECO:0000313" key="2">
    <source>
        <dbReference type="Proteomes" id="UP001066276"/>
    </source>
</evidence>
<proteinExistence type="predicted"/>
<gene>
    <name evidence="1" type="ORF">NDU88_004009</name>
</gene>
<sequence>MQAPRCVGARQRAPCPGRSVPESAMDMLGHVRGGESGAAARCTGRCAQPGRRRRLSLALREYTARITAPSPAAAVVQAGSCRARRTGDAGADGGRWVRLRASVAQGGVEGVLGKRKE</sequence>
<keyword evidence="2" id="KW-1185">Reference proteome</keyword>
<evidence type="ECO:0000313" key="1">
    <source>
        <dbReference type="EMBL" id="KAJ1216407.1"/>
    </source>
</evidence>
<dbReference type="EMBL" id="JANPWB010000001">
    <property type="protein sequence ID" value="KAJ1216407.1"/>
    <property type="molecule type" value="Genomic_DNA"/>
</dbReference>